<dbReference type="InterPro" id="IPR047618">
    <property type="entry name" value="QOR-like"/>
</dbReference>
<protein>
    <recommendedName>
        <fullName evidence="3">Enoyl reductase (ER) domain-containing protein</fullName>
    </recommendedName>
</protein>
<dbReference type="Gene3D" id="3.90.180.10">
    <property type="entry name" value="Medium-chain alcohol dehydrogenases, catalytic domain"/>
    <property type="match status" value="1"/>
</dbReference>
<dbReference type="Pfam" id="PF00107">
    <property type="entry name" value="ADH_zinc_N"/>
    <property type="match status" value="1"/>
</dbReference>
<dbReference type="PANTHER" id="PTHR48106:SF13">
    <property type="entry name" value="QUINONE OXIDOREDUCTASE-RELATED"/>
    <property type="match status" value="1"/>
</dbReference>
<keyword evidence="5" id="KW-1185">Reference proteome</keyword>
<keyword evidence="2" id="KW-0560">Oxidoreductase</keyword>
<evidence type="ECO:0000256" key="2">
    <source>
        <dbReference type="ARBA" id="ARBA00023002"/>
    </source>
</evidence>
<dbReference type="CDD" id="cd05286">
    <property type="entry name" value="QOR2"/>
    <property type="match status" value="1"/>
</dbReference>
<dbReference type="AlphaFoldDB" id="A0A059DZT1"/>
<name>A0A059DZT1_9PROT</name>
<dbReference type="Gene3D" id="3.40.50.720">
    <property type="entry name" value="NAD(P)-binding Rossmann-like Domain"/>
    <property type="match status" value="1"/>
</dbReference>
<dbReference type="GO" id="GO:0035925">
    <property type="term" value="F:mRNA 3'-UTR AU-rich region binding"/>
    <property type="evidence" value="ECO:0007669"/>
    <property type="project" value="TreeGrafter"/>
</dbReference>
<dbReference type="PANTHER" id="PTHR48106">
    <property type="entry name" value="QUINONE OXIDOREDUCTASE PIG3-RELATED"/>
    <property type="match status" value="1"/>
</dbReference>
<organism evidence="4 5">
    <name type="scientific">Hyphomonas atlantica</name>
    <dbReference type="NCBI Taxonomy" id="1280948"/>
    <lineage>
        <taxon>Bacteria</taxon>
        <taxon>Pseudomonadati</taxon>
        <taxon>Pseudomonadota</taxon>
        <taxon>Alphaproteobacteria</taxon>
        <taxon>Hyphomonadales</taxon>
        <taxon>Hyphomonadaceae</taxon>
        <taxon>Hyphomonas</taxon>
    </lineage>
</organism>
<dbReference type="GO" id="GO:0070402">
    <property type="term" value="F:NADPH binding"/>
    <property type="evidence" value="ECO:0007669"/>
    <property type="project" value="TreeGrafter"/>
</dbReference>
<dbReference type="SMART" id="SM00829">
    <property type="entry name" value="PKS_ER"/>
    <property type="match status" value="1"/>
</dbReference>
<evidence type="ECO:0000313" key="5">
    <source>
        <dbReference type="Proteomes" id="UP000024547"/>
    </source>
</evidence>
<evidence type="ECO:0000313" key="4">
    <source>
        <dbReference type="EMBL" id="KCZ59796.1"/>
    </source>
</evidence>
<dbReference type="SUPFAM" id="SSF50129">
    <property type="entry name" value="GroES-like"/>
    <property type="match status" value="1"/>
</dbReference>
<comment type="caution">
    <text evidence="4">The sequence shown here is derived from an EMBL/GenBank/DDBJ whole genome shotgun (WGS) entry which is preliminary data.</text>
</comment>
<dbReference type="RefSeq" id="WP_035553028.1">
    <property type="nucleotide sequence ID" value="NZ_AWFH01000034.1"/>
</dbReference>
<dbReference type="InterPro" id="IPR036291">
    <property type="entry name" value="NAD(P)-bd_dom_sf"/>
</dbReference>
<keyword evidence="1" id="KW-0521">NADP</keyword>
<dbReference type="Pfam" id="PF08240">
    <property type="entry name" value="ADH_N"/>
    <property type="match status" value="1"/>
</dbReference>
<dbReference type="Proteomes" id="UP000024547">
    <property type="component" value="Unassembled WGS sequence"/>
</dbReference>
<dbReference type="GO" id="GO:0003960">
    <property type="term" value="F:quinone reductase (NADPH) activity"/>
    <property type="evidence" value="ECO:0007669"/>
    <property type="project" value="InterPro"/>
</dbReference>
<gene>
    <name evidence="4" type="ORF">HY36_06605</name>
</gene>
<evidence type="ECO:0000256" key="1">
    <source>
        <dbReference type="ARBA" id="ARBA00022857"/>
    </source>
</evidence>
<dbReference type="EMBL" id="AWFH01000034">
    <property type="protein sequence ID" value="KCZ59796.1"/>
    <property type="molecule type" value="Genomic_DNA"/>
</dbReference>
<dbReference type="GO" id="GO:0005829">
    <property type="term" value="C:cytosol"/>
    <property type="evidence" value="ECO:0007669"/>
    <property type="project" value="TreeGrafter"/>
</dbReference>
<dbReference type="InterPro" id="IPR013149">
    <property type="entry name" value="ADH-like_C"/>
</dbReference>
<dbReference type="InterPro" id="IPR020843">
    <property type="entry name" value="ER"/>
</dbReference>
<dbReference type="SUPFAM" id="SSF51735">
    <property type="entry name" value="NAD(P)-binding Rossmann-fold domains"/>
    <property type="match status" value="1"/>
</dbReference>
<dbReference type="InterPro" id="IPR011032">
    <property type="entry name" value="GroES-like_sf"/>
</dbReference>
<reference evidence="4 5" key="1">
    <citation type="journal article" date="2014" name="Antonie Van Leeuwenhoek">
        <title>Hyphomonas beringensis sp. nov. and Hyphomonas chukchiensis sp. nov., isolated from surface seawater of the Bering Sea and Chukchi Sea.</title>
        <authorList>
            <person name="Li C."/>
            <person name="Lai Q."/>
            <person name="Li G."/>
            <person name="Dong C."/>
            <person name="Wang J."/>
            <person name="Liao Y."/>
            <person name="Shao Z."/>
        </authorList>
    </citation>
    <scope>NUCLEOTIDE SEQUENCE [LARGE SCALE GENOMIC DNA]</scope>
    <source>
        <strain evidence="4 5">22II1-22F38</strain>
    </source>
</reference>
<dbReference type="STRING" id="1280948.HY36_06605"/>
<feature type="domain" description="Enoyl reductase (ER)" evidence="3">
    <location>
        <begin position="13"/>
        <end position="321"/>
    </location>
</feature>
<accession>A0A059DZT1</accession>
<proteinExistence type="predicted"/>
<sequence length="323" mass="33821">MTQPYRIQMHETGGPDVLQVEDFIPRKPGPGEVTVRQSAAGLNFIDTYHRTGLYPVRFPFTPGQEGAGAVQEVGEGVTHLKPGDKVAYLASGTYASHFTGPAERMIPLPDSITPQDAAAVLLKGLTAWALLFEVRPLQAGETILVWAPVGGVGSLLVPWAASLGARVIAVTSTEAKAEKARALGASDVIIGYEGVADKVRELTGGRGVDVSYDSVGRISAEESLNSLRTAGWFVTYGNASGPVEPIPPGRLAQGGSLVMTRPTLFSFIQDAESLTRGASLLFSALSSGILKADIGQRFPLSEAAKAHEAIESGTTTGATVLVP</sequence>
<evidence type="ECO:0000259" key="3">
    <source>
        <dbReference type="SMART" id="SM00829"/>
    </source>
</evidence>
<dbReference type="PATRIC" id="fig|1280948.3.peg.2416"/>
<dbReference type="OrthoDB" id="9805883at2"/>
<dbReference type="eggNOG" id="COG0604">
    <property type="taxonomic scope" value="Bacteria"/>
</dbReference>
<dbReference type="InterPro" id="IPR013154">
    <property type="entry name" value="ADH-like_N"/>
</dbReference>